<evidence type="ECO:0000256" key="1">
    <source>
        <dbReference type="SAM" id="MobiDB-lite"/>
    </source>
</evidence>
<organism evidence="2 3">
    <name type="scientific">Eumeta variegata</name>
    <name type="common">Bagworm moth</name>
    <name type="synonym">Eumeta japonica</name>
    <dbReference type="NCBI Taxonomy" id="151549"/>
    <lineage>
        <taxon>Eukaryota</taxon>
        <taxon>Metazoa</taxon>
        <taxon>Ecdysozoa</taxon>
        <taxon>Arthropoda</taxon>
        <taxon>Hexapoda</taxon>
        <taxon>Insecta</taxon>
        <taxon>Pterygota</taxon>
        <taxon>Neoptera</taxon>
        <taxon>Endopterygota</taxon>
        <taxon>Lepidoptera</taxon>
        <taxon>Glossata</taxon>
        <taxon>Ditrysia</taxon>
        <taxon>Tineoidea</taxon>
        <taxon>Psychidae</taxon>
        <taxon>Oiketicinae</taxon>
        <taxon>Eumeta</taxon>
    </lineage>
</organism>
<feature type="region of interest" description="Disordered" evidence="1">
    <location>
        <begin position="116"/>
        <end position="146"/>
    </location>
</feature>
<comment type="caution">
    <text evidence="2">The sequence shown here is derived from an EMBL/GenBank/DDBJ whole genome shotgun (WGS) entry which is preliminary data.</text>
</comment>
<evidence type="ECO:0000313" key="3">
    <source>
        <dbReference type="Proteomes" id="UP000299102"/>
    </source>
</evidence>
<keyword evidence="3" id="KW-1185">Reference proteome</keyword>
<reference evidence="2 3" key="1">
    <citation type="journal article" date="2019" name="Commun. Biol.">
        <title>The bagworm genome reveals a unique fibroin gene that provides high tensile strength.</title>
        <authorList>
            <person name="Kono N."/>
            <person name="Nakamura H."/>
            <person name="Ohtoshi R."/>
            <person name="Tomita M."/>
            <person name="Numata K."/>
            <person name="Arakawa K."/>
        </authorList>
    </citation>
    <scope>NUCLEOTIDE SEQUENCE [LARGE SCALE GENOMIC DNA]</scope>
</reference>
<dbReference type="Proteomes" id="UP000299102">
    <property type="component" value="Unassembled WGS sequence"/>
</dbReference>
<protein>
    <submittedName>
        <fullName evidence="2">Uncharacterized protein</fullName>
    </submittedName>
</protein>
<accession>A0A4C1WC44</accession>
<evidence type="ECO:0000313" key="2">
    <source>
        <dbReference type="EMBL" id="GBP47697.1"/>
    </source>
</evidence>
<name>A0A4C1WC44_EUMVA</name>
<dbReference type="EMBL" id="BGZK01000507">
    <property type="protein sequence ID" value="GBP47697.1"/>
    <property type="molecule type" value="Genomic_DNA"/>
</dbReference>
<sequence>MDFRLFRNISQLLILIPFRKTGDAPTTPMGLRAPVGGGDHLACILPAFPLWSLIIFLHYGAELIVGGRAATYAGPLARSGGVRTSSEIQRRAGGRRARPLTYAEIANIQIATCEGGTAGPPDNGRRQPAWAQQVTPGRRGAGGAAGAESATHFHNASYCLPPDIATQWRDAKNTICRSRGAATP</sequence>
<gene>
    <name evidence="2" type="ORF">EVAR_28100_1</name>
</gene>
<dbReference type="AlphaFoldDB" id="A0A4C1WC44"/>
<proteinExistence type="predicted"/>